<keyword evidence="4" id="KW-0963">Cytoplasm</keyword>
<dbReference type="OrthoDB" id="6513042at2759"/>
<proteinExistence type="inferred from homology"/>
<dbReference type="InterPro" id="IPR041677">
    <property type="entry name" value="DNA2/NAM7_AAA_11"/>
</dbReference>
<dbReference type="GO" id="GO:0003723">
    <property type="term" value="F:RNA binding"/>
    <property type="evidence" value="ECO:0007669"/>
    <property type="project" value="InterPro"/>
</dbReference>
<dbReference type="InterPro" id="IPR049080">
    <property type="entry name" value="MOV-10-like_beta-barrel"/>
</dbReference>
<dbReference type="AlphaFoldDB" id="A0A0D7ABL6"/>
<evidence type="ECO:0000256" key="5">
    <source>
        <dbReference type="ARBA" id="ARBA00022741"/>
    </source>
</evidence>
<dbReference type="PANTHER" id="PTHR45418">
    <property type="entry name" value="CANCER/TESTIS ANTIGEN 55"/>
    <property type="match status" value="1"/>
</dbReference>
<dbReference type="GO" id="GO:0031047">
    <property type="term" value="P:regulatory ncRNA-mediated gene silencing"/>
    <property type="evidence" value="ECO:0007669"/>
    <property type="project" value="UniProtKB-KW"/>
</dbReference>
<reference evidence="14 15" key="1">
    <citation type="journal article" date="2015" name="Fungal Genet. Biol.">
        <title>Evolution of novel wood decay mechanisms in Agaricales revealed by the genome sequences of Fistulina hepatica and Cylindrobasidium torrendii.</title>
        <authorList>
            <person name="Floudas D."/>
            <person name="Held B.W."/>
            <person name="Riley R."/>
            <person name="Nagy L.G."/>
            <person name="Koehler G."/>
            <person name="Ransdell A.S."/>
            <person name="Younus H."/>
            <person name="Chow J."/>
            <person name="Chiniquy J."/>
            <person name="Lipzen A."/>
            <person name="Tritt A."/>
            <person name="Sun H."/>
            <person name="Haridas S."/>
            <person name="LaButti K."/>
            <person name="Ohm R.A."/>
            <person name="Kues U."/>
            <person name="Blanchette R.A."/>
            <person name="Grigoriev I.V."/>
            <person name="Minto R.E."/>
            <person name="Hibbett D.S."/>
        </authorList>
    </citation>
    <scope>NUCLEOTIDE SEQUENCE [LARGE SCALE GENOMIC DNA]</scope>
    <source>
        <strain evidence="14 15">ATCC 64428</strain>
    </source>
</reference>
<keyword evidence="9" id="KW-0943">RNA-mediated gene silencing</keyword>
<dbReference type="InterPro" id="IPR047187">
    <property type="entry name" value="SF1_C_Upf1"/>
</dbReference>
<evidence type="ECO:0000256" key="8">
    <source>
        <dbReference type="ARBA" id="ARBA00022840"/>
    </source>
</evidence>
<dbReference type="GO" id="GO:0005524">
    <property type="term" value="F:ATP binding"/>
    <property type="evidence" value="ECO:0007669"/>
    <property type="project" value="UniProtKB-KW"/>
</dbReference>
<dbReference type="GO" id="GO:0016787">
    <property type="term" value="F:hydrolase activity"/>
    <property type="evidence" value="ECO:0007669"/>
    <property type="project" value="UniProtKB-KW"/>
</dbReference>
<evidence type="ECO:0000313" key="15">
    <source>
        <dbReference type="Proteomes" id="UP000054144"/>
    </source>
</evidence>
<evidence type="ECO:0000256" key="1">
    <source>
        <dbReference type="ARBA" id="ARBA00004496"/>
    </source>
</evidence>
<evidence type="ECO:0000259" key="13">
    <source>
        <dbReference type="Pfam" id="PF21634"/>
    </source>
</evidence>
<evidence type="ECO:0000259" key="12">
    <source>
        <dbReference type="Pfam" id="PF13087"/>
    </source>
</evidence>
<evidence type="ECO:0000259" key="11">
    <source>
        <dbReference type="Pfam" id="PF13086"/>
    </source>
</evidence>
<keyword evidence="6 14" id="KW-0378">Hydrolase</keyword>
<keyword evidence="5" id="KW-0547">Nucleotide-binding</keyword>
<accession>A0A0D7ABL6</accession>
<evidence type="ECO:0000256" key="3">
    <source>
        <dbReference type="ARBA" id="ARBA00012552"/>
    </source>
</evidence>
<keyword evidence="15" id="KW-1185">Reference proteome</keyword>
<dbReference type="GO" id="GO:0032574">
    <property type="term" value="F:5'-3' RNA helicase activity"/>
    <property type="evidence" value="ECO:0007669"/>
    <property type="project" value="InterPro"/>
</dbReference>
<comment type="similarity">
    <text evidence="2">Belongs to the DNA2/NAM7 helicase family. SDE3 subfamily.</text>
</comment>
<dbReference type="InterPro" id="IPR027417">
    <property type="entry name" value="P-loop_NTPase"/>
</dbReference>
<protein>
    <recommendedName>
        <fullName evidence="3">RNA helicase</fullName>
        <ecNumber evidence="3">3.6.4.13</ecNumber>
    </recommendedName>
</protein>
<dbReference type="SUPFAM" id="SSF52540">
    <property type="entry name" value="P-loop containing nucleoside triphosphate hydrolases"/>
    <property type="match status" value="1"/>
</dbReference>
<dbReference type="Pfam" id="PF13086">
    <property type="entry name" value="AAA_11"/>
    <property type="match status" value="2"/>
</dbReference>
<comment type="subcellular location">
    <subcellularLocation>
        <location evidence="1">Cytoplasm</location>
    </subcellularLocation>
</comment>
<comment type="catalytic activity">
    <reaction evidence="10">
        <text>ATP + H2O = ADP + phosphate + H(+)</text>
        <dbReference type="Rhea" id="RHEA:13065"/>
        <dbReference type="ChEBI" id="CHEBI:15377"/>
        <dbReference type="ChEBI" id="CHEBI:15378"/>
        <dbReference type="ChEBI" id="CHEBI:30616"/>
        <dbReference type="ChEBI" id="CHEBI:43474"/>
        <dbReference type="ChEBI" id="CHEBI:456216"/>
        <dbReference type="EC" id="3.6.4.13"/>
    </reaction>
</comment>
<dbReference type="Pfam" id="PF13087">
    <property type="entry name" value="AAA_12"/>
    <property type="match status" value="1"/>
</dbReference>
<evidence type="ECO:0000256" key="2">
    <source>
        <dbReference type="ARBA" id="ARBA00005601"/>
    </source>
</evidence>
<dbReference type="InterPro" id="IPR026122">
    <property type="entry name" value="MOV-10/SDE3_DEXXQ/H-box"/>
</dbReference>
<dbReference type="Pfam" id="PF21634">
    <property type="entry name" value="MOV-10_beta-barrel"/>
    <property type="match status" value="1"/>
</dbReference>
<evidence type="ECO:0000256" key="10">
    <source>
        <dbReference type="ARBA" id="ARBA00047984"/>
    </source>
</evidence>
<name>A0A0D7ABL6_9AGAR</name>
<evidence type="ECO:0000256" key="7">
    <source>
        <dbReference type="ARBA" id="ARBA00022806"/>
    </source>
</evidence>
<dbReference type="GO" id="GO:0005737">
    <property type="term" value="C:cytoplasm"/>
    <property type="evidence" value="ECO:0007669"/>
    <property type="project" value="UniProtKB-SubCell"/>
</dbReference>
<feature type="domain" description="DNA2/NAM7 helicase helicase" evidence="11">
    <location>
        <begin position="479"/>
        <end position="523"/>
    </location>
</feature>
<dbReference type="PANTHER" id="PTHR45418:SF1">
    <property type="entry name" value="CANCER_TESTIS ANTIGEN 55"/>
    <property type="match status" value="1"/>
</dbReference>
<dbReference type="EMBL" id="KN881952">
    <property type="protein sequence ID" value="KIY47326.1"/>
    <property type="molecule type" value="Genomic_DNA"/>
</dbReference>
<dbReference type="InterPro" id="IPR041679">
    <property type="entry name" value="DNA2/NAM7-like_C"/>
</dbReference>
<feature type="domain" description="DNA2/NAM7 helicase helicase" evidence="11">
    <location>
        <begin position="356"/>
        <end position="450"/>
    </location>
</feature>
<dbReference type="EC" id="3.6.4.13" evidence="3"/>
<keyword evidence="7" id="KW-0347">Helicase</keyword>
<evidence type="ECO:0000256" key="4">
    <source>
        <dbReference type="ARBA" id="ARBA00022490"/>
    </source>
</evidence>
<dbReference type="CDD" id="cd18038">
    <property type="entry name" value="DEXXQc_Helz-like"/>
    <property type="match status" value="1"/>
</dbReference>
<evidence type="ECO:0000256" key="9">
    <source>
        <dbReference type="ARBA" id="ARBA00023158"/>
    </source>
</evidence>
<evidence type="ECO:0000313" key="14">
    <source>
        <dbReference type="EMBL" id="KIY47326.1"/>
    </source>
</evidence>
<feature type="domain" description="DNA2/NAM7 helicase-like C-terminal" evidence="12">
    <location>
        <begin position="532"/>
        <end position="761"/>
    </location>
</feature>
<keyword evidence="8" id="KW-0067">ATP-binding</keyword>
<evidence type="ECO:0000256" key="6">
    <source>
        <dbReference type="ARBA" id="ARBA00022801"/>
    </source>
</evidence>
<gene>
    <name evidence="14" type="ORF">FISHEDRAFT_74779</name>
</gene>
<sequence length="852" mass="96360">MPAQGPHVSRYRSALDQAQQNKHSIVIEGECDFGVLTAEISIVDFAFVPHRGGPRYYARSPFSVSLANQNHNRLLVCNGKGGQFPSLILKVHFRQRFLGTYQDRLEVTFEDQTLNRRLVIARVLNAVVGDTQDHEQFGARSVYRPRRRVPRQPETNVVPRPRMPMHDEAVKRYSIPLPFAPIPRYLENILSGGSNDEVVRRMKGRFECFSQPPSLPSYTEYFRLLLWSEEHKMRCTSLAVPGLAEKRPRFLVGDIILVQKVGALPGDWFSGRVNVVRKEDVGLSFHPSFSRRTQGQQYNARFKLNRLPLRRQHQAFDMTFDDDRILFPTNEHAPKDISGGNSRLRFKNALICQNERQLLSVTSIVHLSEGSLPLIVFGPPGTGKTAIIVEAMVQILSGPTEKTRVLACAPSNSAADLIAMRLKEALPPRVSIFRYYAASRNRDSVPKELQDCTCMENGQFSCPPPSVLAAIGVRRGHYTHIFVDEVGQATESEVMVPICTMAHVDTNVVLAGNPKQLGPVIRSSVAQQLGFEQSMIERLMKLRVYQLPDGLGRPIVKLTKNFRSHNSILKYPTERFYGNELLPCAERLKIDRYLNWPHLPNREFPIIFHAVSGQDAREASSPSFFTVHEMSQVKRYVQSLLAKPNKDGDFRTGGFMIQIPRLDMYTQFNFAAEGKDIGVITPYLVQCVKIHTALRYIGANDVKVGTVEEFQGQERPVIIISTVRSSREFIRYDLKYTLGFVANPRRFNVSIARAQALLITVDDPHVLQLDALWRKFLSYVHNNNGWTGAAIPWDLTEPVDETRAYDKDIVEAAGTEMEHLMRQLEEISIITKVVDETEEDDDAAAGANVDLL</sequence>
<feature type="domain" description="Helicase MOV-10-like beta-barrel" evidence="13">
    <location>
        <begin position="229"/>
        <end position="302"/>
    </location>
</feature>
<dbReference type="Gene3D" id="3.40.50.300">
    <property type="entry name" value="P-loop containing nucleotide triphosphate hydrolases"/>
    <property type="match status" value="2"/>
</dbReference>
<dbReference type="CDD" id="cd18808">
    <property type="entry name" value="SF1_C_Upf1"/>
    <property type="match status" value="1"/>
</dbReference>
<organism evidence="14 15">
    <name type="scientific">Fistulina hepatica ATCC 64428</name>
    <dbReference type="NCBI Taxonomy" id="1128425"/>
    <lineage>
        <taxon>Eukaryota</taxon>
        <taxon>Fungi</taxon>
        <taxon>Dikarya</taxon>
        <taxon>Basidiomycota</taxon>
        <taxon>Agaricomycotina</taxon>
        <taxon>Agaricomycetes</taxon>
        <taxon>Agaricomycetidae</taxon>
        <taxon>Agaricales</taxon>
        <taxon>Fistulinaceae</taxon>
        <taxon>Fistulina</taxon>
    </lineage>
</organism>
<dbReference type="Proteomes" id="UP000054144">
    <property type="component" value="Unassembled WGS sequence"/>
</dbReference>